<gene>
    <name evidence="1" type="ORF">BP01DRAFT_133052</name>
</gene>
<name>A0A318Z595_9EURO</name>
<proteinExistence type="predicted"/>
<dbReference type="EMBL" id="KZ821251">
    <property type="protein sequence ID" value="PYH42481.1"/>
    <property type="molecule type" value="Genomic_DNA"/>
</dbReference>
<reference evidence="1 2" key="1">
    <citation type="submission" date="2016-12" db="EMBL/GenBank/DDBJ databases">
        <title>The genomes of Aspergillus section Nigri reveals drivers in fungal speciation.</title>
        <authorList>
            <consortium name="DOE Joint Genome Institute"/>
            <person name="Vesth T.C."/>
            <person name="Nybo J."/>
            <person name="Theobald S."/>
            <person name="Brandl J."/>
            <person name="Frisvad J.C."/>
            <person name="Nielsen K.F."/>
            <person name="Lyhne E.K."/>
            <person name="Kogle M.E."/>
            <person name="Kuo A."/>
            <person name="Riley R."/>
            <person name="Clum A."/>
            <person name="Nolan M."/>
            <person name="Lipzen A."/>
            <person name="Salamov A."/>
            <person name="Henrissat B."/>
            <person name="Wiebenga A."/>
            <person name="De Vries R.P."/>
            <person name="Grigoriev I.V."/>
            <person name="Mortensen U.H."/>
            <person name="Andersen M.R."/>
            <person name="Baker S.E."/>
        </authorList>
    </citation>
    <scope>NUCLEOTIDE SEQUENCE [LARGE SCALE GENOMIC DNA]</scope>
    <source>
        <strain evidence="1 2">JOP 1030-1</strain>
    </source>
</reference>
<accession>A0A318Z595</accession>
<dbReference type="AlphaFoldDB" id="A0A318Z595"/>
<dbReference type="RefSeq" id="XP_025428463.1">
    <property type="nucleotide sequence ID" value="XM_025570486.1"/>
</dbReference>
<organism evidence="1 2">
    <name type="scientific">Aspergillus saccharolyticus JOP 1030-1</name>
    <dbReference type="NCBI Taxonomy" id="1450539"/>
    <lineage>
        <taxon>Eukaryota</taxon>
        <taxon>Fungi</taxon>
        <taxon>Dikarya</taxon>
        <taxon>Ascomycota</taxon>
        <taxon>Pezizomycotina</taxon>
        <taxon>Eurotiomycetes</taxon>
        <taxon>Eurotiomycetidae</taxon>
        <taxon>Eurotiales</taxon>
        <taxon>Aspergillaceae</taxon>
        <taxon>Aspergillus</taxon>
        <taxon>Aspergillus subgen. Circumdati</taxon>
    </lineage>
</organism>
<dbReference type="GeneID" id="37071714"/>
<evidence type="ECO:0000313" key="2">
    <source>
        <dbReference type="Proteomes" id="UP000248349"/>
    </source>
</evidence>
<evidence type="ECO:0000313" key="1">
    <source>
        <dbReference type="EMBL" id="PYH42481.1"/>
    </source>
</evidence>
<keyword evidence="2" id="KW-1185">Reference proteome</keyword>
<sequence>MDGPIILLALGLGRADWDRERRCDAMGRGFPGWDVDQGLRVRKIYLSRCDLSPWTCSVYTNRSSSVRQSKGSTVRLLCLSLLDRLPRDTRLCGDVLSSSW</sequence>
<protein>
    <submittedName>
        <fullName evidence="1">Uncharacterized protein</fullName>
    </submittedName>
</protein>
<dbReference type="Proteomes" id="UP000248349">
    <property type="component" value="Unassembled WGS sequence"/>
</dbReference>